<evidence type="ECO:0000313" key="2">
    <source>
        <dbReference type="Proteomes" id="UP000533080"/>
    </source>
</evidence>
<dbReference type="AlphaFoldDB" id="A0A7Y4MR06"/>
<gene>
    <name evidence="1" type="ORF">HNV28_12050</name>
</gene>
<name>A0A7Y4MR06_MYXXA</name>
<comment type="caution">
    <text evidence="1">The sequence shown here is derived from an EMBL/GenBank/DDBJ whole genome shotgun (WGS) entry which is preliminary data.</text>
</comment>
<reference evidence="1 2" key="1">
    <citation type="submission" date="2020-05" db="EMBL/GenBank/DDBJ databases">
        <authorList>
            <person name="Whitworth D."/>
        </authorList>
    </citation>
    <scope>NUCLEOTIDE SEQUENCE [LARGE SCALE GENOMIC DNA]</scope>
    <source>
        <strain evidence="1 2">AM005</strain>
    </source>
</reference>
<organism evidence="1 2">
    <name type="scientific">Myxococcus xanthus</name>
    <dbReference type="NCBI Taxonomy" id="34"/>
    <lineage>
        <taxon>Bacteria</taxon>
        <taxon>Pseudomonadati</taxon>
        <taxon>Myxococcota</taxon>
        <taxon>Myxococcia</taxon>
        <taxon>Myxococcales</taxon>
        <taxon>Cystobacterineae</taxon>
        <taxon>Myxococcaceae</taxon>
        <taxon>Myxococcus</taxon>
    </lineage>
</organism>
<dbReference type="EMBL" id="JABFNT010000031">
    <property type="protein sequence ID" value="NOJ79064.1"/>
    <property type="molecule type" value="Genomic_DNA"/>
</dbReference>
<dbReference type="Proteomes" id="UP000533080">
    <property type="component" value="Unassembled WGS sequence"/>
</dbReference>
<evidence type="ECO:0008006" key="3">
    <source>
        <dbReference type="Google" id="ProtNLM"/>
    </source>
</evidence>
<sequence length="58" mass="7182">MRTLKEQLLWVRTFATVEELRLALLEWAYRYNEHWLLERHNFLSPSQARRELRLKQAA</sequence>
<protein>
    <recommendedName>
        <fullName evidence="3">Integrase catalytic domain-containing protein</fullName>
    </recommendedName>
</protein>
<proteinExistence type="predicted"/>
<evidence type="ECO:0000313" key="1">
    <source>
        <dbReference type="EMBL" id="NOJ79064.1"/>
    </source>
</evidence>
<accession>A0A7Y4MR06</accession>